<feature type="modified residue" description="4-aspartylphosphate" evidence="6">
    <location>
        <position position="645"/>
    </location>
</feature>
<dbReference type="Pfam" id="PF02518">
    <property type="entry name" value="HATPase_c"/>
    <property type="match status" value="1"/>
</dbReference>
<dbReference type="SUPFAM" id="SSF47384">
    <property type="entry name" value="Homodimeric domain of signal transducing histidine kinase"/>
    <property type="match status" value="1"/>
</dbReference>
<dbReference type="AlphaFoldDB" id="A0A831RRS9"/>
<keyword evidence="4" id="KW-0808">Transferase</keyword>
<dbReference type="InterPro" id="IPR035965">
    <property type="entry name" value="PAS-like_dom_sf"/>
</dbReference>
<dbReference type="CDD" id="cd00075">
    <property type="entry name" value="HATPase"/>
    <property type="match status" value="1"/>
</dbReference>
<dbReference type="GO" id="GO:0006355">
    <property type="term" value="P:regulation of DNA-templated transcription"/>
    <property type="evidence" value="ECO:0007669"/>
    <property type="project" value="InterPro"/>
</dbReference>
<feature type="coiled-coil region" evidence="7">
    <location>
        <begin position="169"/>
        <end position="228"/>
    </location>
</feature>
<keyword evidence="5" id="KW-0418">Kinase</keyword>
<evidence type="ECO:0000256" key="5">
    <source>
        <dbReference type="ARBA" id="ARBA00022777"/>
    </source>
</evidence>
<keyword evidence="7" id="KW-0175">Coiled coil</keyword>
<dbReference type="SMART" id="SM00387">
    <property type="entry name" value="HATPase_c"/>
    <property type="match status" value="1"/>
</dbReference>
<dbReference type="InterPro" id="IPR001789">
    <property type="entry name" value="Sig_transdc_resp-reg_receiver"/>
</dbReference>
<sequence>MAESSGGKGERRPIMVHDDERDDSGSLKQELRRLRERLREERAARLRAETALAESEERYVGTMQSALVGIYIIQDLKFRYVNPTMAAFFGYRPEEMVGGLGPTDLLVPEQRAMVARNLQRRAHGEAGHPYEVTCLRRDGSRFDAMVWGKGVTLDGRPASVGTMMDISTLKQVQRRLEHHQAHLQEQVAQQTGRLRRTNRQLQQDIRAREEAEAALRTSEHRLRGLINATEDDMVMLFDRQLRVVVANETAARTFGSSVAALTGKRASELFDTESGDNCQQRLLSVLSEGESRRLERLLADHWYDINLCPVPGSGGRPTAVAMFARDITQRKLIEQAFERSKEEAERANQAKSRFLAAANHDLRQPLQAMSLLLGAIGFHDLDRRTQALVGDMKNALRVMESLLNALLDISKLEAGTIVPEPVGFPVQPFLEHLQSQFRAQAAEHGITIRIRPTDAVIHTDPVLLGRILQNFLSNAIRHCRGDRVLIGCRPAGTGRRIEVWNPGEGIPEQEQERIFEEFYQLGNPARNRDQGLGLGLAIAKRMADLLQLHLGVRSREGVGAVFSVDVPGADPQSRIRRPHADRPATVARPRGQGAVLVVDDDKGIRAAMGRLLELWGYRVFSAEGGEPALQLVRRHGSVIDCAFLDYRLPDGWDGVTLYREICRLADRTLPTTLVTGDTAAKRLREVRESRLPLLHKPVDADTLLQALERMHLQK</sequence>
<dbReference type="PANTHER" id="PTHR43047:SF9">
    <property type="entry name" value="HISTIDINE KINASE"/>
    <property type="match status" value="1"/>
</dbReference>
<evidence type="ECO:0000256" key="6">
    <source>
        <dbReference type="PROSITE-ProRule" id="PRU00169"/>
    </source>
</evidence>
<dbReference type="CDD" id="cd00082">
    <property type="entry name" value="HisKA"/>
    <property type="match status" value="1"/>
</dbReference>
<dbReference type="PROSITE" id="PS50112">
    <property type="entry name" value="PAS"/>
    <property type="match status" value="2"/>
</dbReference>
<dbReference type="InterPro" id="IPR011006">
    <property type="entry name" value="CheY-like_superfamily"/>
</dbReference>
<evidence type="ECO:0000256" key="7">
    <source>
        <dbReference type="SAM" id="Coils"/>
    </source>
</evidence>
<dbReference type="NCBIfam" id="TIGR00229">
    <property type="entry name" value="sensory_box"/>
    <property type="match status" value="2"/>
</dbReference>
<dbReference type="PANTHER" id="PTHR43047">
    <property type="entry name" value="TWO-COMPONENT HISTIDINE PROTEIN KINASE"/>
    <property type="match status" value="1"/>
</dbReference>
<dbReference type="SMART" id="SM00448">
    <property type="entry name" value="REC"/>
    <property type="match status" value="1"/>
</dbReference>
<dbReference type="Gene3D" id="3.30.450.20">
    <property type="entry name" value="PAS domain"/>
    <property type="match status" value="2"/>
</dbReference>
<evidence type="ECO:0000259" key="11">
    <source>
        <dbReference type="PROSITE" id="PS50112"/>
    </source>
</evidence>
<protein>
    <recommendedName>
        <fullName evidence="2">histidine kinase</fullName>
        <ecNumber evidence="2">2.7.13.3</ecNumber>
    </recommendedName>
</protein>
<dbReference type="Gene3D" id="1.10.287.130">
    <property type="match status" value="1"/>
</dbReference>
<dbReference type="GO" id="GO:0005886">
    <property type="term" value="C:plasma membrane"/>
    <property type="evidence" value="ECO:0007669"/>
    <property type="project" value="TreeGrafter"/>
</dbReference>
<dbReference type="InterPro" id="IPR000014">
    <property type="entry name" value="PAS"/>
</dbReference>
<dbReference type="SUPFAM" id="SSF52172">
    <property type="entry name" value="CheY-like"/>
    <property type="match status" value="1"/>
</dbReference>
<dbReference type="InterPro" id="IPR003661">
    <property type="entry name" value="HisK_dim/P_dom"/>
</dbReference>
<evidence type="ECO:0000313" key="13">
    <source>
        <dbReference type="EMBL" id="HEB97844.1"/>
    </source>
</evidence>
<dbReference type="PROSITE" id="PS50110">
    <property type="entry name" value="RESPONSE_REGULATORY"/>
    <property type="match status" value="1"/>
</dbReference>
<dbReference type="PRINTS" id="PR00344">
    <property type="entry name" value="BCTRLSENSOR"/>
</dbReference>
<dbReference type="InterPro" id="IPR005467">
    <property type="entry name" value="His_kinase_dom"/>
</dbReference>
<dbReference type="SUPFAM" id="SSF55874">
    <property type="entry name" value="ATPase domain of HSP90 chaperone/DNA topoisomerase II/histidine kinase"/>
    <property type="match status" value="1"/>
</dbReference>
<feature type="region of interest" description="Disordered" evidence="8">
    <location>
        <begin position="1"/>
        <end position="28"/>
    </location>
</feature>
<dbReference type="CDD" id="cd00130">
    <property type="entry name" value="PAS"/>
    <property type="match status" value="2"/>
</dbReference>
<evidence type="ECO:0000256" key="4">
    <source>
        <dbReference type="ARBA" id="ARBA00022679"/>
    </source>
</evidence>
<dbReference type="Pfam" id="PF08448">
    <property type="entry name" value="PAS_4"/>
    <property type="match status" value="1"/>
</dbReference>
<feature type="domain" description="Response regulatory" evidence="10">
    <location>
        <begin position="594"/>
        <end position="711"/>
    </location>
</feature>
<dbReference type="InterPro" id="IPR004358">
    <property type="entry name" value="Sig_transdc_His_kin-like_C"/>
</dbReference>
<organism evidence="13">
    <name type="scientific">Sedimenticola thiotaurini</name>
    <dbReference type="NCBI Taxonomy" id="1543721"/>
    <lineage>
        <taxon>Bacteria</taxon>
        <taxon>Pseudomonadati</taxon>
        <taxon>Pseudomonadota</taxon>
        <taxon>Gammaproteobacteria</taxon>
        <taxon>Chromatiales</taxon>
        <taxon>Sedimenticolaceae</taxon>
        <taxon>Sedimenticola</taxon>
    </lineage>
</organism>
<dbReference type="EMBL" id="DRKP01000193">
    <property type="protein sequence ID" value="HEB97844.1"/>
    <property type="molecule type" value="Genomic_DNA"/>
</dbReference>
<feature type="domain" description="PAC" evidence="12">
    <location>
        <begin position="287"/>
        <end position="339"/>
    </location>
</feature>
<feature type="compositionally biased region" description="Basic and acidic residues" evidence="8">
    <location>
        <begin position="8"/>
        <end position="28"/>
    </location>
</feature>
<dbReference type="InterPro" id="IPR036890">
    <property type="entry name" value="HATPase_C_sf"/>
</dbReference>
<dbReference type="InterPro" id="IPR013767">
    <property type="entry name" value="PAS_fold"/>
</dbReference>
<dbReference type="CDD" id="cd00156">
    <property type="entry name" value="REC"/>
    <property type="match status" value="1"/>
</dbReference>
<accession>A0A831RRS9</accession>
<evidence type="ECO:0000256" key="2">
    <source>
        <dbReference type="ARBA" id="ARBA00012438"/>
    </source>
</evidence>
<evidence type="ECO:0000256" key="1">
    <source>
        <dbReference type="ARBA" id="ARBA00000085"/>
    </source>
</evidence>
<dbReference type="Proteomes" id="UP000886251">
    <property type="component" value="Unassembled WGS sequence"/>
</dbReference>
<evidence type="ECO:0000259" key="12">
    <source>
        <dbReference type="PROSITE" id="PS50113"/>
    </source>
</evidence>
<dbReference type="InterPro" id="IPR003594">
    <property type="entry name" value="HATPase_dom"/>
</dbReference>
<comment type="catalytic activity">
    <reaction evidence="1">
        <text>ATP + protein L-histidine = ADP + protein N-phospho-L-histidine.</text>
        <dbReference type="EC" id="2.7.13.3"/>
    </reaction>
</comment>
<feature type="domain" description="Histidine kinase" evidence="9">
    <location>
        <begin position="357"/>
        <end position="570"/>
    </location>
</feature>
<dbReference type="SMART" id="SM00388">
    <property type="entry name" value="HisKA"/>
    <property type="match status" value="1"/>
</dbReference>
<dbReference type="SUPFAM" id="SSF55785">
    <property type="entry name" value="PYP-like sensor domain (PAS domain)"/>
    <property type="match status" value="2"/>
</dbReference>
<evidence type="ECO:0000256" key="8">
    <source>
        <dbReference type="SAM" id="MobiDB-lite"/>
    </source>
</evidence>
<proteinExistence type="predicted"/>
<dbReference type="PROSITE" id="PS50109">
    <property type="entry name" value="HIS_KIN"/>
    <property type="match status" value="1"/>
</dbReference>
<comment type="caution">
    <text evidence="13">The sequence shown here is derived from an EMBL/GenBank/DDBJ whole genome shotgun (WGS) entry which is preliminary data.</text>
</comment>
<keyword evidence="3 6" id="KW-0597">Phosphoprotein</keyword>
<evidence type="ECO:0000259" key="10">
    <source>
        <dbReference type="PROSITE" id="PS50110"/>
    </source>
</evidence>
<dbReference type="InterPro" id="IPR013656">
    <property type="entry name" value="PAS_4"/>
</dbReference>
<feature type="domain" description="PAS" evidence="11">
    <location>
        <begin position="80"/>
        <end position="125"/>
    </location>
</feature>
<dbReference type="SMART" id="SM00091">
    <property type="entry name" value="PAS"/>
    <property type="match status" value="2"/>
</dbReference>
<dbReference type="Pfam" id="PF00989">
    <property type="entry name" value="PAS"/>
    <property type="match status" value="1"/>
</dbReference>
<dbReference type="InterPro" id="IPR036097">
    <property type="entry name" value="HisK_dim/P_sf"/>
</dbReference>
<dbReference type="Pfam" id="PF00512">
    <property type="entry name" value="HisKA"/>
    <property type="match status" value="1"/>
</dbReference>
<dbReference type="EC" id="2.7.13.3" evidence="2"/>
<dbReference type="InterPro" id="IPR000700">
    <property type="entry name" value="PAS-assoc_C"/>
</dbReference>
<dbReference type="PROSITE" id="PS50113">
    <property type="entry name" value="PAC"/>
    <property type="match status" value="1"/>
</dbReference>
<dbReference type="Gene3D" id="3.40.50.2300">
    <property type="match status" value="1"/>
</dbReference>
<name>A0A831RRS9_9GAMM</name>
<evidence type="ECO:0000259" key="9">
    <source>
        <dbReference type="PROSITE" id="PS50109"/>
    </source>
</evidence>
<feature type="domain" description="PAS" evidence="11">
    <location>
        <begin position="218"/>
        <end position="289"/>
    </location>
</feature>
<gene>
    <name evidence="13" type="ORF">ENI96_15605</name>
</gene>
<dbReference type="GO" id="GO:0000155">
    <property type="term" value="F:phosphorelay sensor kinase activity"/>
    <property type="evidence" value="ECO:0007669"/>
    <property type="project" value="InterPro"/>
</dbReference>
<dbReference type="GO" id="GO:0009927">
    <property type="term" value="F:histidine phosphotransfer kinase activity"/>
    <property type="evidence" value="ECO:0007669"/>
    <property type="project" value="TreeGrafter"/>
</dbReference>
<dbReference type="Pfam" id="PF00072">
    <property type="entry name" value="Response_reg"/>
    <property type="match status" value="1"/>
</dbReference>
<dbReference type="Gene3D" id="3.30.565.10">
    <property type="entry name" value="Histidine kinase-like ATPase, C-terminal domain"/>
    <property type="match status" value="1"/>
</dbReference>
<reference evidence="13" key="1">
    <citation type="journal article" date="2020" name="mSystems">
        <title>Genome- and Community-Level Interaction Insights into Carbon Utilization and Element Cycling Functions of Hydrothermarchaeota in Hydrothermal Sediment.</title>
        <authorList>
            <person name="Zhou Z."/>
            <person name="Liu Y."/>
            <person name="Xu W."/>
            <person name="Pan J."/>
            <person name="Luo Z.H."/>
            <person name="Li M."/>
        </authorList>
    </citation>
    <scope>NUCLEOTIDE SEQUENCE [LARGE SCALE GENOMIC DNA]</scope>
    <source>
        <strain evidence="13">HyVt-443</strain>
    </source>
</reference>
<evidence type="ECO:0000256" key="3">
    <source>
        <dbReference type="ARBA" id="ARBA00022553"/>
    </source>
</evidence>